<evidence type="ECO:0000259" key="1">
    <source>
        <dbReference type="Pfam" id="PF08241"/>
    </source>
</evidence>
<dbReference type="PANTHER" id="PTHR43591">
    <property type="entry name" value="METHYLTRANSFERASE"/>
    <property type="match status" value="1"/>
</dbReference>
<evidence type="ECO:0000313" key="3">
    <source>
        <dbReference type="Proteomes" id="UP000321638"/>
    </source>
</evidence>
<keyword evidence="3" id="KW-1185">Reference proteome</keyword>
<reference evidence="2 3" key="1">
    <citation type="submission" date="2019-06" db="EMBL/GenBank/DDBJ databases">
        <title>New taxonomy in bacterial strain CC-CFT640, isolated from vineyard.</title>
        <authorList>
            <person name="Lin S.-Y."/>
            <person name="Tsai C.-F."/>
            <person name="Young C.-C."/>
        </authorList>
    </citation>
    <scope>NUCLEOTIDE SEQUENCE [LARGE SCALE GENOMIC DNA]</scope>
    <source>
        <strain evidence="2 3">CC-CFT640</strain>
    </source>
</reference>
<dbReference type="SUPFAM" id="SSF53335">
    <property type="entry name" value="S-adenosyl-L-methionine-dependent methyltransferases"/>
    <property type="match status" value="1"/>
</dbReference>
<gene>
    <name evidence="2" type="ORF">FHP25_12135</name>
</gene>
<dbReference type="GO" id="GO:0032259">
    <property type="term" value="P:methylation"/>
    <property type="evidence" value="ECO:0007669"/>
    <property type="project" value="UniProtKB-KW"/>
</dbReference>
<dbReference type="GO" id="GO:0008757">
    <property type="term" value="F:S-adenosylmethionine-dependent methyltransferase activity"/>
    <property type="evidence" value="ECO:0007669"/>
    <property type="project" value="InterPro"/>
</dbReference>
<dbReference type="CDD" id="cd02440">
    <property type="entry name" value="AdoMet_MTases"/>
    <property type="match status" value="1"/>
</dbReference>
<dbReference type="OrthoDB" id="9795634at2"/>
<dbReference type="Pfam" id="PF08241">
    <property type="entry name" value="Methyltransf_11"/>
    <property type="match status" value="1"/>
</dbReference>
<dbReference type="EMBL" id="VDUZ01000011">
    <property type="protein sequence ID" value="TXL76390.1"/>
    <property type="molecule type" value="Genomic_DNA"/>
</dbReference>
<comment type="caution">
    <text evidence="2">The sequence shown here is derived from an EMBL/GenBank/DDBJ whole genome shotgun (WGS) entry which is preliminary data.</text>
</comment>
<name>A0A5C8PNQ9_9HYPH</name>
<accession>A0A5C8PNQ9</accession>
<dbReference type="InterPro" id="IPR013216">
    <property type="entry name" value="Methyltransf_11"/>
</dbReference>
<dbReference type="InterPro" id="IPR029063">
    <property type="entry name" value="SAM-dependent_MTases_sf"/>
</dbReference>
<protein>
    <submittedName>
        <fullName evidence="2">Methyltransferase domain-containing protein</fullName>
    </submittedName>
</protein>
<dbReference type="RefSeq" id="WP_147847199.1">
    <property type="nucleotide sequence ID" value="NZ_VDUZ01000011.1"/>
</dbReference>
<dbReference type="Gene3D" id="3.40.50.150">
    <property type="entry name" value="Vaccinia Virus protein VP39"/>
    <property type="match status" value="1"/>
</dbReference>
<keyword evidence="2" id="KW-0489">Methyltransferase</keyword>
<organism evidence="2 3">
    <name type="scientific">Vineibacter terrae</name>
    <dbReference type="NCBI Taxonomy" id="2586908"/>
    <lineage>
        <taxon>Bacteria</taxon>
        <taxon>Pseudomonadati</taxon>
        <taxon>Pseudomonadota</taxon>
        <taxon>Alphaproteobacteria</taxon>
        <taxon>Hyphomicrobiales</taxon>
        <taxon>Vineibacter</taxon>
    </lineage>
</organism>
<sequence length="262" mass="28166">MAGGPVRFEDGATYEEVMGVWSRLAGDEFLDWLSPPSGLKWIDIGCGNGAFTELLIERCGPVEVHGVDPSDGQLAYARTRPAARVATFQNGDAMALPFAEAAFDAAVMALVIVFVSDPAKGMAEMVRVVRPGGLIATYVWDMIDGGFPLDPILEEMRAMGIAHPRPPQAGKSRMEALEDLWRQAGLEAIETREISVQRTFPAFDDFWNINSKASTVGAAISAMAAQDALALKERVRRRLSAANGGGVTYGARANAIKGRKPK</sequence>
<keyword evidence="2" id="KW-0808">Transferase</keyword>
<feature type="domain" description="Methyltransferase type 11" evidence="1">
    <location>
        <begin position="42"/>
        <end position="136"/>
    </location>
</feature>
<dbReference type="AlphaFoldDB" id="A0A5C8PNQ9"/>
<evidence type="ECO:0000313" key="2">
    <source>
        <dbReference type="EMBL" id="TXL76390.1"/>
    </source>
</evidence>
<proteinExistence type="predicted"/>
<dbReference type="Proteomes" id="UP000321638">
    <property type="component" value="Unassembled WGS sequence"/>
</dbReference>